<evidence type="ECO:0000256" key="2">
    <source>
        <dbReference type="SAM" id="SignalP"/>
    </source>
</evidence>
<evidence type="ECO:0000313" key="3">
    <source>
        <dbReference type="EMBL" id="QES35496.1"/>
    </source>
</evidence>
<proteinExistence type="predicted"/>
<dbReference type="OrthoDB" id="4072449at2"/>
<evidence type="ECO:0008006" key="5">
    <source>
        <dbReference type="Google" id="ProtNLM"/>
    </source>
</evidence>
<reference evidence="3 4" key="1">
    <citation type="submission" date="2018-05" db="EMBL/GenBank/DDBJ databases">
        <title>Streptomyces venezuelae.</title>
        <authorList>
            <person name="Kim W."/>
            <person name="Lee N."/>
            <person name="Cho B.-K."/>
        </authorList>
    </citation>
    <scope>NUCLEOTIDE SEQUENCE [LARGE SCALE GENOMIC DNA]</scope>
    <source>
        <strain evidence="3 4">ATCC 14584</strain>
    </source>
</reference>
<feature type="chain" id="PRO_5024909932" description="Secreted protein" evidence="2">
    <location>
        <begin position="31"/>
        <end position="356"/>
    </location>
</feature>
<name>A0A5P2BYE7_STRVZ</name>
<dbReference type="AlphaFoldDB" id="A0A5P2BYE7"/>
<keyword evidence="2" id="KW-0732">Signal</keyword>
<feature type="compositionally biased region" description="Gly residues" evidence="1">
    <location>
        <begin position="35"/>
        <end position="46"/>
    </location>
</feature>
<dbReference type="RefSeq" id="WP_150217590.1">
    <property type="nucleotide sequence ID" value="NZ_CP029192.1"/>
</dbReference>
<feature type="signal peptide" evidence="2">
    <location>
        <begin position="1"/>
        <end position="30"/>
    </location>
</feature>
<organism evidence="3 4">
    <name type="scientific">Streptomyces venezuelae</name>
    <dbReference type="NCBI Taxonomy" id="54571"/>
    <lineage>
        <taxon>Bacteria</taxon>
        <taxon>Bacillati</taxon>
        <taxon>Actinomycetota</taxon>
        <taxon>Actinomycetes</taxon>
        <taxon>Kitasatosporales</taxon>
        <taxon>Streptomycetaceae</taxon>
        <taxon>Streptomyces</taxon>
    </lineage>
</organism>
<dbReference type="EMBL" id="CP029192">
    <property type="protein sequence ID" value="QES35496.1"/>
    <property type="molecule type" value="Genomic_DNA"/>
</dbReference>
<feature type="region of interest" description="Disordered" evidence="1">
    <location>
        <begin position="34"/>
        <end position="57"/>
    </location>
</feature>
<accession>A0A5P2BYE7</accession>
<evidence type="ECO:0000256" key="1">
    <source>
        <dbReference type="SAM" id="MobiDB-lite"/>
    </source>
</evidence>
<gene>
    <name evidence="3" type="ORF">DEJ48_20505</name>
</gene>
<evidence type="ECO:0000313" key="4">
    <source>
        <dbReference type="Proteomes" id="UP000322927"/>
    </source>
</evidence>
<protein>
    <recommendedName>
        <fullName evidence="5">Secreted protein</fullName>
    </recommendedName>
</protein>
<dbReference type="Proteomes" id="UP000322927">
    <property type="component" value="Chromosome"/>
</dbReference>
<sequence>MPAVSRLLRTAAIAVAAGATWLCAAPAAVADQTPPGGGGSFGGRPGGDTSVSGDAGGPTLSASAKGIVYDFSKNGKGSSVGPVTSSSATWTPPACYYAPKYTPKSLEAYMRYQWMGTSTTEEWDKKTQGLYVDKGGDSDKDFKKDKADKGAWWGAFVSEGREADPAAQDCDKIPFWVDKGDPPPADAPQAVTPEILAQLAYSQIRVPGTKVDLKPQNKSTVNLPTWAWLEGAEFKPVSVTASVPGFGIEATSTAEPAALKIEPGTPDAELHPASGQCPIEGGRIGVPYRKGNGGDTPPCGVTYLRASGDDAYRLKATVTWKIHWTGTGVEGEQRLPDGVFGSEQDVVVQEIQSINR</sequence>